<name>A0A0D0CBH1_9AGAR</name>
<protein>
    <submittedName>
        <fullName evidence="2">Uncharacterized protein</fullName>
    </submittedName>
</protein>
<keyword evidence="3" id="KW-1185">Reference proteome</keyword>
<gene>
    <name evidence="2" type="ORF">GYMLUDRAFT_44310</name>
</gene>
<dbReference type="HOGENOM" id="CLU_792394_0_0_1"/>
<feature type="coiled-coil region" evidence="1">
    <location>
        <begin position="44"/>
        <end position="71"/>
    </location>
</feature>
<keyword evidence="1" id="KW-0175">Coiled coil</keyword>
<evidence type="ECO:0000256" key="1">
    <source>
        <dbReference type="SAM" id="Coils"/>
    </source>
</evidence>
<dbReference type="Proteomes" id="UP000053593">
    <property type="component" value="Unassembled WGS sequence"/>
</dbReference>
<organism evidence="2 3">
    <name type="scientific">Collybiopsis luxurians FD-317 M1</name>
    <dbReference type="NCBI Taxonomy" id="944289"/>
    <lineage>
        <taxon>Eukaryota</taxon>
        <taxon>Fungi</taxon>
        <taxon>Dikarya</taxon>
        <taxon>Basidiomycota</taxon>
        <taxon>Agaricomycotina</taxon>
        <taxon>Agaricomycetes</taxon>
        <taxon>Agaricomycetidae</taxon>
        <taxon>Agaricales</taxon>
        <taxon>Marasmiineae</taxon>
        <taxon>Omphalotaceae</taxon>
        <taxon>Collybiopsis</taxon>
        <taxon>Collybiopsis luxurians</taxon>
    </lineage>
</organism>
<dbReference type="AlphaFoldDB" id="A0A0D0CBH1"/>
<evidence type="ECO:0000313" key="3">
    <source>
        <dbReference type="Proteomes" id="UP000053593"/>
    </source>
</evidence>
<feature type="non-terminal residue" evidence="2">
    <location>
        <position position="350"/>
    </location>
</feature>
<sequence length="350" mass="39205">MNDSPPSSTAEISARMLFYRGFLEGLRRAASAPDSRHAAVAYDLAEAKIQVAELNCKVKDLTDTLAELQDAFRLEISTPAQGDAATLPLSHSSSNKSYAAIVSPLSSTASRNTFSRVRSPPYTEAVKSIVPEYYSESLNNENQSGVERALRSLFQKAQTGDEFSLSLVKALCREAHATVPERKSFGQKFVLARWRNPQSLSFPQDSSVTPNPQHSDPPEVWVEYYTRYPSSLPKGVRRDLATGGPLYSDIVASRILAHVRPAISQTRVEFNAAMVSLFSNPGEYRRMIMEHHIHVPSKRDYHPFREEMKSRPNEPVTSLDVARHYAKCGIEIEEVERSIEGWALEYAKER</sequence>
<evidence type="ECO:0000313" key="2">
    <source>
        <dbReference type="EMBL" id="KIK59839.1"/>
    </source>
</evidence>
<dbReference type="EMBL" id="KN834778">
    <property type="protein sequence ID" value="KIK59839.1"/>
    <property type="molecule type" value="Genomic_DNA"/>
</dbReference>
<dbReference type="OrthoDB" id="2953420at2759"/>
<accession>A0A0D0CBH1</accession>
<proteinExistence type="predicted"/>
<reference evidence="2 3" key="1">
    <citation type="submission" date="2014-04" db="EMBL/GenBank/DDBJ databases">
        <title>Evolutionary Origins and Diversification of the Mycorrhizal Mutualists.</title>
        <authorList>
            <consortium name="DOE Joint Genome Institute"/>
            <consortium name="Mycorrhizal Genomics Consortium"/>
            <person name="Kohler A."/>
            <person name="Kuo A."/>
            <person name="Nagy L.G."/>
            <person name="Floudas D."/>
            <person name="Copeland A."/>
            <person name="Barry K.W."/>
            <person name="Cichocki N."/>
            <person name="Veneault-Fourrey C."/>
            <person name="LaButti K."/>
            <person name="Lindquist E.A."/>
            <person name="Lipzen A."/>
            <person name="Lundell T."/>
            <person name="Morin E."/>
            <person name="Murat C."/>
            <person name="Riley R."/>
            <person name="Ohm R."/>
            <person name="Sun H."/>
            <person name="Tunlid A."/>
            <person name="Henrissat B."/>
            <person name="Grigoriev I.V."/>
            <person name="Hibbett D.S."/>
            <person name="Martin F."/>
        </authorList>
    </citation>
    <scope>NUCLEOTIDE SEQUENCE [LARGE SCALE GENOMIC DNA]</scope>
    <source>
        <strain evidence="2 3">FD-317 M1</strain>
    </source>
</reference>